<organism evidence="2 3">
    <name type="scientific">Chitiniphilus purpureus</name>
    <dbReference type="NCBI Taxonomy" id="2981137"/>
    <lineage>
        <taxon>Bacteria</taxon>
        <taxon>Pseudomonadati</taxon>
        <taxon>Pseudomonadota</taxon>
        <taxon>Betaproteobacteria</taxon>
        <taxon>Neisseriales</taxon>
        <taxon>Chitinibacteraceae</taxon>
        <taxon>Chitiniphilus</taxon>
    </lineage>
</organism>
<name>A0ABY6DJM0_9NEIS</name>
<sequence length="476" mass="50111">MIFNSLLLGGLSGIWWALLWFALPVDLRQLPVPALAALHLLPPLAGFAGWRFWQRHRAAAQAAAAQAALDAQAAEQAAKIDAARSAHEAELKQRRAYVECRGAWISSTSAVPAWFQGDPAHCAVLQDDAANAAGVGRETALGPSLRETLTFALGQSAALAWLPLYLLPSRDLDGTAQLELARSAWQAAIAATGLAHAPAQPDCKFLPGADTVADRVIALFNNDPTLPALLLAAPDSPLADRMPDDEDDGTQQPDRLAGAPGHAVVVLLFTRPGLATRDTAVPQDDIERDPYQPYWEQDQDSEAALVGWGRVPPPLHGSLLALPALARLHQARTLYRSGGLGRGNALARQIQGLLEGALINAELRDLPFDQNDAKAAEPLEIGWLAHNSGGIDTGGSRLAALAAALQYFGCEINPVGEASNTVVEYGDVGAARGPLLLAMALLRAAQLSLPTVAAEFEGDDFVGVGIIRPALAGEAA</sequence>
<gene>
    <name evidence="2" type="ORF">N8I74_14705</name>
</gene>
<proteinExistence type="predicted"/>
<accession>A0ABY6DJM0</accession>
<evidence type="ECO:0000313" key="2">
    <source>
        <dbReference type="EMBL" id="UXY14560.1"/>
    </source>
</evidence>
<dbReference type="Proteomes" id="UP001061302">
    <property type="component" value="Chromosome"/>
</dbReference>
<protein>
    <recommendedName>
        <fullName evidence="4">DUF2875 domain-containing protein</fullName>
    </recommendedName>
</protein>
<evidence type="ECO:0008006" key="4">
    <source>
        <dbReference type="Google" id="ProtNLM"/>
    </source>
</evidence>
<keyword evidence="3" id="KW-1185">Reference proteome</keyword>
<dbReference type="EMBL" id="CP106753">
    <property type="protein sequence ID" value="UXY14560.1"/>
    <property type="molecule type" value="Genomic_DNA"/>
</dbReference>
<dbReference type="RefSeq" id="WP_263123860.1">
    <property type="nucleotide sequence ID" value="NZ_CP106753.1"/>
</dbReference>
<evidence type="ECO:0000313" key="3">
    <source>
        <dbReference type="Proteomes" id="UP001061302"/>
    </source>
</evidence>
<evidence type="ECO:0000256" key="1">
    <source>
        <dbReference type="SAM" id="MobiDB-lite"/>
    </source>
</evidence>
<feature type="region of interest" description="Disordered" evidence="1">
    <location>
        <begin position="236"/>
        <end position="257"/>
    </location>
</feature>
<reference evidence="2" key="1">
    <citation type="submission" date="2022-10" db="EMBL/GenBank/DDBJ databases">
        <title>Chitiniphilus purpureus sp. nov., a novel chitin-degrading bacterium isolated from crawfish pond sediment.</title>
        <authorList>
            <person name="Li K."/>
        </authorList>
    </citation>
    <scope>NUCLEOTIDE SEQUENCE</scope>
    <source>
        <strain evidence="2">CD1</strain>
    </source>
</reference>